<dbReference type="AlphaFoldDB" id="A0A9J7BR11"/>
<dbReference type="RefSeq" id="WP_260792709.1">
    <property type="nucleotide sequence ID" value="NZ_CP093313.1"/>
</dbReference>
<gene>
    <name evidence="1" type="ORF">MOP44_22750</name>
</gene>
<evidence type="ECO:0000313" key="1">
    <source>
        <dbReference type="EMBL" id="UWZ83374.1"/>
    </source>
</evidence>
<protein>
    <submittedName>
        <fullName evidence="1">Uncharacterized protein</fullName>
    </submittedName>
</protein>
<evidence type="ECO:0000313" key="2">
    <source>
        <dbReference type="Proteomes" id="UP001059380"/>
    </source>
</evidence>
<name>A0A9J7BR11_9BACT</name>
<dbReference type="EMBL" id="CP093313">
    <property type="protein sequence ID" value="UWZ83374.1"/>
    <property type="molecule type" value="Genomic_DNA"/>
</dbReference>
<keyword evidence="2" id="KW-1185">Reference proteome</keyword>
<proteinExistence type="predicted"/>
<dbReference type="KEGG" id="orp:MOP44_22750"/>
<organism evidence="1 2">
    <name type="scientific">Occallatibacter riparius</name>
    <dbReference type="NCBI Taxonomy" id="1002689"/>
    <lineage>
        <taxon>Bacteria</taxon>
        <taxon>Pseudomonadati</taxon>
        <taxon>Acidobacteriota</taxon>
        <taxon>Terriglobia</taxon>
        <taxon>Terriglobales</taxon>
        <taxon>Acidobacteriaceae</taxon>
        <taxon>Occallatibacter</taxon>
    </lineage>
</organism>
<reference evidence="1" key="1">
    <citation type="submission" date="2021-04" db="EMBL/GenBank/DDBJ databases">
        <title>Phylogenetic analysis of Acidobacteriaceae.</title>
        <authorList>
            <person name="Qiu L."/>
            <person name="Zhang Q."/>
        </authorList>
    </citation>
    <scope>NUCLEOTIDE SEQUENCE</scope>
    <source>
        <strain evidence="1">DSM 25168</strain>
    </source>
</reference>
<dbReference type="Proteomes" id="UP001059380">
    <property type="component" value="Chromosome"/>
</dbReference>
<accession>A0A9J7BR11</accession>
<sequence>MEVPAGYSKEDLVDFRSVASKDFRAFVPLIDEYLRFAERADTEVVSETARLSSRRFSKAGSESMHLFDMLRDKRLFPSNSDLSEFAARILPGMSHYRYDKMSRGDIASRIIEYLETRDKKTRQGLETSMREAMVSTPEKAADRKSFFTKWEKIIKGIEF</sequence>